<dbReference type="Proteomes" id="UP000623467">
    <property type="component" value="Unassembled WGS sequence"/>
</dbReference>
<proteinExistence type="predicted"/>
<gene>
    <name evidence="1" type="ORF">MSAN_01957300</name>
</gene>
<dbReference type="EMBL" id="JACAZH010000022">
    <property type="protein sequence ID" value="KAF7343765.1"/>
    <property type="molecule type" value="Genomic_DNA"/>
</dbReference>
<evidence type="ECO:0000313" key="1">
    <source>
        <dbReference type="EMBL" id="KAF7343765.1"/>
    </source>
</evidence>
<reference evidence="1" key="1">
    <citation type="submission" date="2020-05" db="EMBL/GenBank/DDBJ databases">
        <title>Mycena genomes resolve the evolution of fungal bioluminescence.</title>
        <authorList>
            <person name="Tsai I.J."/>
        </authorList>
    </citation>
    <scope>NUCLEOTIDE SEQUENCE</scope>
    <source>
        <strain evidence="1">160909Yilan</strain>
    </source>
</reference>
<protein>
    <submittedName>
        <fullName evidence="1">NTF2 domain-containing protein</fullName>
    </submittedName>
</protein>
<organism evidence="1 2">
    <name type="scientific">Mycena sanguinolenta</name>
    <dbReference type="NCBI Taxonomy" id="230812"/>
    <lineage>
        <taxon>Eukaryota</taxon>
        <taxon>Fungi</taxon>
        <taxon>Dikarya</taxon>
        <taxon>Basidiomycota</taxon>
        <taxon>Agaricomycotina</taxon>
        <taxon>Agaricomycetes</taxon>
        <taxon>Agaricomycetidae</taxon>
        <taxon>Agaricales</taxon>
        <taxon>Marasmiineae</taxon>
        <taxon>Mycenaceae</taxon>
        <taxon>Mycena</taxon>
    </lineage>
</organism>
<name>A0A8H7CN11_9AGAR</name>
<dbReference type="AlphaFoldDB" id="A0A8H7CN11"/>
<sequence>MRASIFGPVADTLATFAAKSLRTLHIVVPSSALGKVILALDSLRHISALYIKLEEAKDEELHLGAASSIRLRLPALHHLALQHLALKGHTQDFVEQAAGWSLPSLRLNQLRHGALRSPRYARLSVCARP</sequence>
<evidence type="ECO:0000313" key="2">
    <source>
        <dbReference type="Proteomes" id="UP000623467"/>
    </source>
</evidence>
<keyword evidence="2" id="KW-1185">Reference proteome</keyword>
<comment type="caution">
    <text evidence="1">The sequence shown here is derived from an EMBL/GenBank/DDBJ whole genome shotgun (WGS) entry which is preliminary data.</text>
</comment>
<dbReference type="OrthoDB" id="5345779at2759"/>
<accession>A0A8H7CN11</accession>